<dbReference type="InterPro" id="IPR042094">
    <property type="entry name" value="T2SS_GspF_sf"/>
</dbReference>
<dbReference type="EMBL" id="SNZG01000001">
    <property type="protein sequence ID" value="TDR44250.1"/>
    <property type="molecule type" value="Genomic_DNA"/>
</dbReference>
<accession>A0A8B4QBU2</accession>
<evidence type="ECO:0000256" key="7">
    <source>
        <dbReference type="ARBA" id="ARBA00023136"/>
    </source>
</evidence>
<dbReference type="AlphaFoldDB" id="A0A8B4QBU2"/>
<feature type="domain" description="Type II secretion system protein GspF" evidence="9">
    <location>
        <begin position="272"/>
        <end position="393"/>
    </location>
</feature>
<dbReference type="InterPro" id="IPR018076">
    <property type="entry name" value="T2SS_GspF_dom"/>
</dbReference>
<evidence type="ECO:0000256" key="2">
    <source>
        <dbReference type="ARBA" id="ARBA00005745"/>
    </source>
</evidence>
<name>A0A8B4QBU2_9BACL</name>
<feature type="transmembrane region" description="Helical" evidence="8">
    <location>
        <begin position="376"/>
        <end position="398"/>
    </location>
</feature>
<keyword evidence="7 8" id="KW-0472">Membrane</keyword>
<reference evidence="10 12" key="1">
    <citation type="submission" date="2018-06" db="EMBL/GenBank/DDBJ databases">
        <authorList>
            <consortium name="Pathogen Informatics"/>
            <person name="Doyle S."/>
        </authorList>
    </citation>
    <scope>NUCLEOTIDE SEQUENCE [LARGE SCALE GENOMIC DNA]</scope>
    <source>
        <strain evidence="10 12">NCTC10597</strain>
    </source>
</reference>
<evidence type="ECO:0000313" key="11">
    <source>
        <dbReference type="EMBL" id="TDR44250.1"/>
    </source>
</evidence>
<evidence type="ECO:0000313" key="13">
    <source>
        <dbReference type="Proteomes" id="UP000294641"/>
    </source>
</evidence>
<dbReference type="EMBL" id="UGNP01000001">
    <property type="protein sequence ID" value="STX10144.1"/>
    <property type="molecule type" value="Genomic_DNA"/>
</dbReference>
<dbReference type="Proteomes" id="UP000294641">
    <property type="component" value="Unassembled WGS sequence"/>
</dbReference>
<dbReference type="PRINTS" id="PR00812">
    <property type="entry name" value="BCTERIALGSPF"/>
</dbReference>
<dbReference type="InterPro" id="IPR003004">
    <property type="entry name" value="GspF/PilC"/>
</dbReference>
<evidence type="ECO:0000313" key="10">
    <source>
        <dbReference type="EMBL" id="STX10144.1"/>
    </source>
</evidence>
<dbReference type="Proteomes" id="UP000254330">
    <property type="component" value="Unassembled WGS sequence"/>
</dbReference>
<keyword evidence="13" id="KW-1185">Reference proteome</keyword>
<dbReference type="RefSeq" id="WP_109348284.1">
    <property type="nucleotide sequence ID" value="NZ_BJUE01000001.1"/>
</dbReference>
<evidence type="ECO:0000313" key="12">
    <source>
        <dbReference type="Proteomes" id="UP000254330"/>
    </source>
</evidence>
<proteinExistence type="inferred from homology"/>
<comment type="similarity">
    <text evidence="2">Belongs to the GSP F family.</text>
</comment>
<keyword evidence="4" id="KW-0997">Cell inner membrane</keyword>
<keyword evidence="3" id="KW-1003">Cell membrane</keyword>
<sequence>MTTFKYIGRSKKGEQAKGTVEADSKSAAIKKIKEMGISPREITESNSILHMDLNFGAAVKMEHFVIFCRQFATLIRAGVSIVESVHILAKQTESKMLKKSLFAIEEDLRAGISFSTAASKFPKVFPTLFINMMKAGEVTGNMDETLERLASSYEKTFKLKKKIQSAMMYPIVLIILILFVGAFMLLWLVPQFTQNFESFGAELPTITVIVLKFSDALKDYWWIFLSVIIAVVGIFIFLFKNNKQFHYSVYYVLLKLPVFGAVLQKSAIARMTRTLSSLFSSSVPILNALTIVEKISGNPIIEEVIRDSKKSLEAGSSLADPLEKSWVFPPLVTQMVSIGETTGSLDYMLEKIAEFYEDDVDRTVDSLKSLIEPLMILLLAGIVGFIVAAIMMPMFSLYDQI</sequence>
<protein>
    <submittedName>
        <fullName evidence="10">Cholera toxin secretion protein epsF</fullName>
    </submittedName>
    <submittedName>
        <fullName evidence="11">Type IV pilus assembly protein PilC</fullName>
    </submittedName>
</protein>
<dbReference type="PANTHER" id="PTHR30012:SF0">
    <property type="entry name" value="TYPE II SECRETION SYSTEM PROTEIN F-RELATED"/>
    <property type="match status" value="1"/>
</dbReference>
<keyword evidence="6 8" id="KW-1133">Transmembrane helix</keyword>
<evidence type="ECO:0000256" key="3">
    <source>
        <dbReference type="ARBA" id="ARBA00022475"/>
    </source>
</evidence>
<feature type="domain" description="Type II secretion system protein GspF" evidence="9">
    <location>
        <begin position="67"/>
        <end position="190"/>
    </location>
</feature>
<feature type="transmembrane region" description="Helical" evidence="8">
    <location>
        <begin position="220"/>
        <end position="239"/>
    </location>
</feature>
<evidence type="ECO:0000256" key="1">
    <source>
        <dbReference type="ARBA" id="ARBA00004429"/>
    </source>
</evidence>
<evidence type="ECO:0000256" key="8">
    <source>
        <dbReference type="SAM" id="Phobius"/>
    </source>
</evidence>
<keyword evidence="5 8" id="KW-0812">Transmembrane</keyword>
<evidence type="ECO:0000256" key="4">
    <source>
        <dbReference type="ARBA" id="ARBA00022519"/>
    </source>
</evidence>
<dbReference type="Pfam" id="PF00482">
    <property type="entry name" value="T2SSF"/>
    <property type="match status" value="2"/>
</dbReference>
<comment type="caution">
    <text evidence="10">The sequence shown here is derived from an EMBL/GenBank/DDBJ whole genome shotgun (WGS) entry which is preliminary data.</text>
</comment>
<dbReference type="FunFam" id="1.20.81.30:FF:000001">
    <property type="entry name" value="Type II secretion system protein F"/>
    <property type="match status" value="2"/>
</dbReference>
<organism evidence="10 12">
    <name type="scientific">Kurthia zopfii</name>
    <dbReference type="NCBI Taxonomy" id="1650"/>
    <lineage>
        <taxon>Bacteria</taxon>
        <taxon>Bacillati</taxon>
        <taxon>Bacillota</taxon>
        <taxon>Bacilli</taxon>
        <taxon>Bacillales</taxon>
        <taxon>Caryophanaceae</taxon>
        <taxon>Kurthia</taxon>
    </lineage>
</organism>
<evidence type="ECO:0000256" key="5">
    <source>
        <dbReference type="ARBA" id="ARBA00022692"/>
    </source>
</evidence>
<evidence type="ECO:0000259" key="9">
    <source>
        <dbReference type="Pfam" id="PF00482"/>
    </source>
</evidence>
<dbReference type="OrthoDB" id="9805682at2"/>
<dbReference type="PANTHER" id="PTHR30012">
    <property type="entry name" value="GENERAL SECRETION PATHWAY PROTEIN"/>
    <property type="match status" value="1"/>
</dbReference>
<comment type="subcellular location">
    <subcellularLocation>
        <location evidence="1">Cell inner membrane</location>
        <topology evidence="1">Multi-pass membrane protein</topology>
    </subcellularLocation>
</comment>
<evidence type="ECO:0000256" key="6">
    <source>
        <dbReference type="ARBA" id="ARBA00022989"/>
    </source>
</evidence>
<reference evidence="11 13" key="2">
    <citation type="submission" date="2019-03" db="EMBL/GenBank/DDBJ databases">
        <title>Genomic Encyclopedia of Type Strains, Phase IV (KMG-IV): sequencing the most valuable type-strain genomes for metagenomic binning, comparative biology and taxonomic classification.</title>
        <authorList>
            <person name="Goeker M."/>
        </authorList>
    </citation>
    <scope>NUCLEOTIDE SEQUENCE [LARGE SCALE GENOMIC DNA]</scope>
    <source>
        <strain evidence="11 13">DSM 20580</strain>
    </source>
</reference>
<dbReference type="GO" id="GO:0005886">
    <property type="term" value="C:plasma membrane"/>
    <property type="evidence" value="ECO:0007669"/>
    <property type="project" value="UniProtKB-SubCell"/>
</dbReference>
<dbReference type="Gene3D" id="1.20.81.30">
    <property type="entry name" value="Type II secretion system (T2SS), domain F"/>
    <property type="match status" value="2"/>
</dbReference>
<gene>
    <name evidence="10" type="primary">epsF</name>
    <name evidence="11" type="ORF">DFR61_10187</name>
    <name evidence="10" type="ORF">NCTC10597_01857</name>
</gene>
<feature type="transmembrane region" description="Helical" evidence="8">
    <location>
        <begin position="167"/>
        <end position="189"/>
    </location>
</feature>